<dbReference type="Pfam" id="PF00381">
    <property type="entry name" value="PTS-HPr"/>
    <property type="match status" value="1"/>
</dbReference>
<feature type="region of interest" description="Disordered" evidence="5">
    <location>
        <begin position="1"/>
        <end position="50"/>
    </location>
</feature>
<dbReference type="PANTHER" id="PTHR33705:SF2">
    <property type="entry name" value="PHOSPHOCARRIER PROTEIN NPR"/>
    <property type="match status" value="1"/>
</dbReference>
<dbReference type="SUPFAM" id="SSF55594">
    <property type="entry name" value="HPr-like"/>
    <property type="match status" value="1"/>
</dbReference>
<keyword evidence="4" id="KW-0598">Phosphotransferase system</keyword>
<dbReference type="InterPro" id="IPR001020">
    <property type="entry name" value="PTS_HPr_His_P_site"/>
</dbReference>
<dbReference type="PANTHER" id="PTHR33705">
    <property type="entry name" value="PHOSPHOCARRIER PROTEIN HPR"/>
    <property type="match status" value="1"/>
</dbReference>
<keyword evidence="3" id="KW-0963">Cytoplasm</keyword>
<accession>A0A8J4M570</accession>
<sequence length="136" mass="14087">MAAADEAATPRPACPAGAPPAPPPAPSPTRAPSPTPIGVEEGPSAEPVLTRRVQIRNRRGLHARAAARFVTLAERFGAAIDVVRDGQSVSARSIMGLMMLGAGQGTEIELRAEGWDAQQALEALAALIEAGFDEQD</sequence>
<protein>
    <submittedName>
        <fullName evidence="7">HPr family phosphocarrier protein</fullName>
    </submittedName>
</protein>
<dbReference type="InterPro" id="IPR035895">
    <property type="entry name" value="HPr-like_sf"/>
</dbReference>
<dbReference type="InterPro" id="IPR002114">
    <property type="entry name" value="PTS_HPr_Ser_P_site"/>
</dbReference>
<dbReference type="Gene3D" id="3.30.1340.10">
    <property type="entry name" value="HPr-like"/>
    <property type="match status" value="1"/>
</dbReference>
<comment type="subcellular location">
    <subcellularLocation>
        <location evidence="1">Cytoplasm</location>
    </subcellularLocation>
</comment>
<dbReference type="PROSITE" id="PS51350">
    <property type="entry name" value="PTS_HPR_DOM"/>
    <property type="match status" value="1"/>
</dbReference>
<gene>
    <name evidence="7" type="ORF">ENY07_04035</name>
</gene>
<dbReference type="InterPro" id="IPR050399">
    <property type="entry name" value="HPr"/>
</dbReference>
<dbReference type="GO" id="GO:0005737">
    <property type="term" value="C:cytoplasm"/>
    <property type="evidence" value="ECO:0007669"/>
    <property type="project" value="UniProtKB-SubCell"/>
</dbReference>
<evidence type="ECO:0000259" key="6">
    <source>
        <dbReference type="PROSITE" id="PS51350"/>
    </source>
</evidence>
<dbReference type="InterPro" id="IPR000032">
    <property type="entry name" value="HPr-like"/>
</dbReference>
<proteinExistence type="inferred from homology"/>
<dbReference type="NCBIfam" id="TIGR01003">
    <property type="entry name" value="PTS_HPr_family"/>
    <property type="match status" value="1"/>
</dbReference>
<evidence type="ECO:0000256" key="5">
    <source>
        <dbReference type="SAM" id="MobiDB-lite"/>
    </source>
</evidence>
<evidence type="ECO:0000256" key="4">
    <source>
        <dbReference type="ARBA" id="ARBA00022683"/>
    </source>
</evidence>
<evidence type="ECO:0000313" key="7">
    <source>
        <dbReference type="EMBL" id="HGC42382.1"/>
    </source>
</evidence>
<dbReference type="CDD" id="cd00367">
    <property type="entry name" value="PTS-HPr_like"/>
    <property type="match status" value="1"/>
</dbReference>
<feature type="domain" description="HPr" evidence="6">
    <location>
        <begin position="48"/>
        <end position="135"/>
    </location>
</feature>
<dbReference type="EMBL" id="DTQM01000079">
    <property type="protein sequence ID" value="HGC42382.1"/>
    <property type="molecule type" value="Genomic_DNA"/>
</dbReference>
<feature type="compositionally biased region" description="Pro residues" evidence="5">
    <location>
        <begin position="17"/>
        <end position="35"/>
    </location>
</feature>
<dbReference type="GO" id="GO:0009401">
    <property type="term" value="P:phosphoenolpyruvate-dependent sugar phosphotransferase system"/>
    <property type="evidence" value="ECO:0007669"/>
    <property type="project" value="UniProtKB-KW"/>
</dbReference>
<evidence type="ECO:0000256" key="3">
    <source>
        <dbReference type="ARBA" id="ARBA00022490"/>
    </source>
</evidence>
<evidence type="ECO:0000256" key="1">
    <source>
        <dbReference type="ARBA" id="ARBA00004496"/>
    </source>
</evidence>
<comment type="caution">
    <text evidence="7">The sequence shown here is derived from an EMBL/GenBank/DDBJ whole genome shotgun (WGS) entry which is preliminary data.</text>
</comment>
<name>A0A8J4M570_9PROT</name>
<evidence type="ECO:0000256" key="2">
    <source>
        <dbReference type="ARBA" id="ARBA00010736"/>
    </source>
</evidence>
<dbReference type="PRINTS" id="PR00107">
    <property type="entry name" value="PHOSPHOCPHPR"/>
</dbReference>
<dbReference type="PROSITE" id="PS00589">
    <property type="entry name" value="PTS_HPR_SER"/>
    <property type="match status" value="1"/>
</dbReference>
<dbReference type="AlphaFoldDB" id="A0A8J4M570"/>
<reference evidence="7" key="1">
    <citation type="journal article" date="2020" name="mSystems">
        <title>Genome- and Community-Level Interaction Insights into Carbon Utilization and Element Cycling Functions of Hydrothermarchaeota in Hydrothermal Sediment.</title>
        <authorList>
            <person name="Zhou Z."/>
            <person name="Liu Y."/>
            <person name="Xu W."/>
            <person name="Pan J."/>
            <person name="Luo Z.H."/>
            <person name="Li M."/>
        </authorList>
    </citation>
    <scope>NUCLEOTIDE SEQUENCE</scope>
    <source>
        <strain evidence="7">SpSt-997</strain>
    </source>
</reference>
<organism evidence="7">
    <name type="scientific">Acidicaldus sp</name>
    <dbReference type="NCBI Taxonomy" id="1872105"/>
    <lineage>
        <taxon>Bacteria</taxon>
        <taxon>Pseudomonadati</taxon>
        <taxon>Pseudomonadota</taxon>
        <taxon>Alphaproteobacteria</taxon>
        <taxon>Acetobacterales</taxon>
        <taxon>Acetobacteraceae</taxon>
        <taxon>Acidicaldus</taxon>
    </lineage>
</organism>
<dbReference type="PROSITE" id="PS00369">
    <property type="entry name" value="PTS_HPR_HIS"/>
    <property type="match status" value="1"/>
</dbReference>
<feature type="compositionally biased region" description="Low complexity" evidence="5">
    <location>
        <begin position="1"/>
        <end position="16"/>
    </location>
</feature>
<comment type="similarity">
    <text evidence="2">Belongs to the HPr family.</text>
</comment>